<name>A0A1V6RBD1_9EURO</name>
<dbReference type="EMBL" id="MDYP01000069">
    <property type="protein sequence ID" value="OQD98627.1"/>
    <property type="molecule type" value="Genomic_DNA"/>
</dbReference>
<gene>
    <name evidence="1" type="ORF">PENVUL_c069G03579</name>
</gene>
<organism evidence="1 2">
    <name type="scientific">Penicillium vulpinum</name>
    <dbReference type="NCBI Taxonomy" id="29845"/>
    <lineage>
        <taxon>Eukaryota</taxon>
        <taxon>Fungi</taxon>
        <taxon>Dikarya</taxon>
        <taxon>Ascomycota</taxon>
        <taxon>Pezizomycotina</taxon>
        <taxon>Eurotiomycetes</taxon>
        <taxon>Eurotiomycetidae</taxon>
        <taxon>Eurotiales</taxon>
        <taxon>Aspergillaceae</taxon>
        <taxon>Penicillium</taxon>
    </lineage>
</organism>
<protein>
    <submittedName>
        <fullName evidence="1">Uncharacterized protein</fullName>
    </submittedName>
</protein>
<proteinExistence type="predicted"/>
<dbReference type="Proteomes" id="UP000191518">
    <property type="component" value="Unassembled WGS sequence"/>
</dbReference>
<accession>A0A1V6RBD1</accession>
<reference evidence="2" key="1">
    <citation type="journal article" date="2017" name="Nat. Microbiol.">
        <title>Global analysis of biosynthetic gene clusters reveals vast potential of secondary metabolite production in Penicillium species.</title>
        <authorList>
            <person name="Nielsen J.C."/>
            <person name="Grijseels S."/>
            <person name="Prigent S."/>
            <person name="Ji B."/>
            <person name="Dainat J."/>
            <person name="Nielsen K.F."/>
            <person name="Frisvad J.C."/>
            <person name="Workman M."/>
            <person name="Nielsen J."/>
        </authorList>
    </citation>
    <scope>NUCLEOTIDE SEQUENCE [LARGE SCALE GENOMIC DNA]</scope>
    <source>
        <strain evidence="2">IBT 29486</strain>
    </source>
</reference>
<evidence type="ECO:0000313" key="2">
    <source>
        <dbReference type="Proteomes" id="UP000191518"/>
    </source>
</evidence>
<dbReference type="AlphaFoldDB" id="A0A1V6RBD1"/>
<feature type="non-terminal residue" evidence="1">
    <location>
        <position position="41"/>
    </location>
</feature>
<feature type="non-terminal residue" evidence="1">
    <location>
        <position position="1"/>
    </location>
</feature>
<keyword evidence="2" id="KW-1185">Reference proteome</keyword>
<sequence length="41" mass="4576">WLSDLAGKDIEKTRVFSIECALECGGPRSEVGFTYKGRNEL</sequence>
<evidence type="ECO:0000313" key="1">
    <source>
        <dbReference type="EMBL" id="OQD98627.1"/>
    </source>
</evidence>
<comment type="caution">
    <text evidence="1">The sequence shown here is derived from an EMBL/GenBank/DDBJ whole genome shotgun (WGS) entry which is preliminary data.</text>
</comment>